<dbReference type="Proteomes" id="UP001333710">
    <property type="component" value="Chromosome"/>
</dbReference>
<dbReference type="KEGG" id="pmaw:MACH26_28750"/>
<dbReference type="PROSITE" id="PS51707">
    <property type="entry name" value="CYTH"/>
    <property type="match status" value="1"/>
</dbReference>
<keyword evidence="4" id="KW-1185">Reference proteome</keyword>
<dbReference type="PANTHER" id="PTHR40114">
    <property type="entry name" value="SLR0698 PROTEIN"/>
    <property type="match status" value="1"/>
</dbReference>
<dbReference type="PIRSF" id="PIRSF016487">
    <property type="entry name" value="CYTH_UCP016487"/>
    <property type="match status" value="1"/>
</dbReference>
<dbReference type="SUPFAM" id="SSF55154">
    <property type="entry name" value="CYTH-like phosphatases"/>
    <property type="match status" value="1"/>
</dbReference>
<dbReference type="CDD" id="cd07761">
    <property type="entry name" value="CYTH-like_CthTTM-like"/>
    <property type="match status" value="1"/>
</dbReference>
<dbReference type="AlphaFoldDB" id="A0AA48KTB3"/>
<name>A0AA48KTB3_9ALTE</name>
<feature type="domain" description="CYTH" evidence="2">
    <location>
        <begin position="6"/>
        <end position="153"/>
    </location>
</feature>
<evidence type="ECO:0000256" key="1">
    <source>
        <dbReference type="PIRSR" id="PIRSR016487-1"/>
    </source>
</evidence>
<protein>
    <recommendedName>
        <fullName evidence="2">CYTH domain-containing protein</fullName>
    </recommendedName>
</protein>
<organism evidence="3 4">
    <name type="scientific">Planctobacterium marinum</name>
    <dbReference type="NCBI Taxonomy" id="1631968"/>
    <lineage>
        <taxon>Bacteria</taxon>
        <taxon>Pseudomonadati</taxon>
        <taxon>Pseudomonadota</taxon>
        <taxon>Gammaproteobacteria</taxon>
        <taxon>Alteromonadales</taxon>
        <taxon>Alteromonadaceae</taxon>
        <taxon>Planctobacterium</taxon>
    </lineage>
</organism>
<dbReference type="InterPro" id="IPR023577">
    <property type="entry name" value="CYTH_domain"/>
</dbReference>
<dbReference type="RefSeq" id="WP_338293340.1">
    <property type="nucleotide sequence ID" value="NZ_AP027272.1"/>
</dbReference>
<proteinExistence type="predicted"/>
<dbReference type="InterPro" id="IPR033469">
    <property type="entry name" value="CYTH-like_dom_sf"/>
</dbReference>
<evidence type="ECO:0000259" key="2">
    <source>
        <dbReference type="PROSITE" id="PS51707"/>
    </source>
</evidence>
<dbReference type="InterPro" id="IPR012042">
    <property type="entry name" value="NeuTTM/CthTTM-like"/>
</dbReference>
<gene>
    <name evidence="3" type="ORF">MACH26_28750</name>
</gene>
<feature type="active site" description="Proton acceptor" evidence="1">
    <location>
        <position position="35"/>
    </location>
</feature>
<accession>A0AA48KTB3</accession>
<dbReference type="PANTHER" id="PTHR40114:SF1">
    <property type="entry name" value="SLR0698 PROTEIN"/>
    <property type="match status" value="1"/>
</dbReference>
<dbReference type="Gene3D" id="2.40.320.10">
    <property type="entry name" value="Hypothetical Protein Pfu-838710-001"/>
    <property type="match status" value="1"/>
</dbReference>
<evidence type="ECO:0000313" key="4">
    <source>
        <dbReference type="Proteomes" id="UP001333710"/>
    </source>
</evidence>
<dbReference type="SMART" id="SM01118">
    <property type="entry name" value="CYTH"/>
    <property type="match status" value="1"/>
</dbReference>
<evidence type="ECO:0000313" key="3">
    <source>
        <dbReference type="EMBL" id="BDX07354.1"/>
    </source>
</evidence>
<dbReference type="Pfam" id="PF01928">
    <property type="entry name" value="CYTH"/>
    <property type="match status" value="1"/>
</dbReference>
<sequence>MSMHSEWEIERKFIVSEIPEGLLEPRTPKEIRQGYLALESEKEIRIRDKGGKYTMTIKQGKGLKRLETQIALSQEQFDTLWPLTMGMRVEKRRYDIKFLSHVLSLDLYYGELEPLMTLEVEFNSEEASQEFLPPDFTGQEVTTDQDYKNANLACFGLPGKFAAL</sequence>
<dbReference type="EMBL" id="AP027272">
    <property type="protein sequence ID" value="BDX07354.1"/>
    <property type="molecule type" value="Genomic_DNA"/>
</dbReference>
<reference evidence="3" key="1">
    <citation type="submission" date="2023-01" db="EMBL/GenBank/DDBJ databases">
        <title>Complete genome sequence of Planctobacterium marinum strain Dej080120_11.</title>
        <authorList>
            <person name="Ueki S."/>
            <person name="Maruyama F."/>
        </authorList>
    </citation>
    <scope>NUCLEOTIDE SEQUENCE</scope>
    <source>
        <strain evidence="3">Dej080120_11</strain>
    </source>
</reference>